<name>A0ABP1Q220_9HEXA</name>
<keyword evidence="2" id="KW-1185">Reference proteome</keyword>
<gene>
    <name evidence="1" type="ORF">ODALV1_LOCUS6298</name>
</gene>
<evidence type="ECO:0000313" key="2">
    <source>
        <dbReference type="Proteomes" id="UP001642540"/>
    </source>
</evidence>
<reference evidence="1 2" key="1">
    <citation type="submission" date="2024-08" db="EMBL/GenBank/DDBJ databases">
        <authorList>
            <person name="Cucini C."/>
            <person name="Frati F."/>
        </authorList>
    </citation>
    <scope>NUCLEOTIDE SEQUENCE [LARGE SCALE GENOMIC DNA]</scope>
</reference>
<evidence type="ECO:0000313" key="1">
    <source>
        <dbReference type="EMBL" id="CAL8085996.1"/>
    </source>
</evidence>
<protein>
    <submittedName>
        <fullName evidence="1">Uncharacterized protein</fullName>
    </submittedName>
</protein>
<organism evidence="1 2">
    <name type="scientific">Orchesella dallaii</name>
    <dbReference type="NCBI Taxonomy" id="48710"/>
    <lineage>
        <taxon>Eukaryota</taxon>
        <taxon>Metazoa</taxon>
        <taxon>Ecdysozoa</taxon>
        <taxon>Arthropoda</taxon>
        <taxon>Hexapoda</taxon>
        <taxon>Collembola</taxon>
        <taxon>Entomobryomorpha</taxon>
        <taxon>Entomobryoidea</taxon>
        <taxon>Orchesellidae</taxon>
        <taxon>Orchesellinae</taxon>
        <taxon>Orchesella</taxon>
    </lineage>
</organism>
<dbReference type="EMBL" id="CAXLJM020000019">
    <property type="protein sequence ID" value="CAL8085996.1"/>
    <property type="molecule type" value="Genomic_DNA"/>
</dbReference>
<proteinExistence type="predicted"/>
<comment type="caution">
    <text evidence="1">The sequence shown here is derived from an EMBL/GenBank/DDBJ whole genome shotgun (WGS) entry which is preliminary data.</text>
</comment>
<sequence>MDLNNQKLIDLVRELESLNEEEFKTVMVTIAKRNIYPNSASYITNKWQQSRKTEKGPSLKPRNAAITLFETPATPQLKDGRHGKASRAWESSPSASLVPDFHGLSAWKVPFLLRGDLVPNKGLLAIDVEKLSMRKGWNGEAPTKKKGSHSQVANNIAIVNEKGLLVFGHLLHETLVMFAKCSHQYIALIKPNC</sequence>
<dbReference type="Proteomes" id="UP001642540">
    <property type="component" value="Unassembled WGS sequence"/>
</dbReference>
<accession>A0ABP1Q220</accession>